<dbReference type="AlphaFoldDB" id="A0A1G6UZT3"/>
<evidence type="ECO:0000313" key="2">
    <source>
        <dbReference type="EMBL" id="SDD46156.1"/>
    </source>
</evidence>
<name>A0A1G6UZT3_9PSEU</name>
<evidence type="ECO:0000313" key="3">
    <source>
        <dbReference type="Proteomes" id="UP000199501"/>
    </source>
</evidence>
<dbReference type="EMBL" id="FMZZ01000011">
    <property type="protein sequence ID" value="SDD46156.1"/>
    <property type="molecule type" value="Genomic_DNA"/>
</dbReference>
<accession>A0A1G6UZT3</accession>
<keyword evidence="1" id="KW-0812">Transmembrane</keyword>
<keyword evidence="1" id="KW-1133">Transmembrane helix</keyword>
<dbReference type="RefSeq" id="WP_091454030.1">
    <property type="nucleotide sequence ID" value="NZ_FMZZ01000011.1"/>
</dbReference>
<sequence length="73" mass="8165">MDARGYAGLQTVVFFVGLYEGVVPFVAKVFDWEPFLAFPLRLPNPAWWIVSAAAILVSIVLLDLLERGKKRVS</sequence>
<evidence type="ECO:0000256" key="1">
    <source>
        <dbReference type="SAM" id="Phobius"/>
    </source>
</evidence>
<keyword evidence="3" id="KW-1185">Reference proteome</keyword>
<proteinExistence type="predicted"/>
<keyword evidence="1" id="KW-0472">Membrane</keyword>
<feature type="transmembrane region" description="Helical" evidence="1">
    <location>
        <begin position="7"/>
        <end position="26"/>
    </location>
</feature>
<gene>
    <name evidence="2" type="ORF">SAMN05216174_111145</name>
</gene>
<organism evidence="2 3">
    <name type="scientific">Actinokineospora iranica</name>
    <dbReference type="NCBI Taxonomy" id="1271860"/>
    <lineage>
        <taxon>Bacteria</taxon>
        <taxon>Bacillati</taxon>
        <taxon>Actinomycetota</taxon>
        <taxon>Actinomycetes</taxon>
        <taxon>Pseudonocardiales</taxon>
        <taxon>Pseudonocardiaceae</taxon>
        <taxon>Actinokineospora</taxon>
    </lineage>
</organism>
<dbReference type="Proteomes" id="UP000199501">
    <property type="component" value="Unassembled WGS sequence"/>
</dbReference>
<reference evidence="3" key="1">
    <citation type="submission" date="2016-10" db="EMBL/GenBank/DDBJ databases">
        <authorList>
            <person name="Varghese N."/>
            <person name="Submissions S."/>
        </authorList>
    </citation>
    <scope>NUCLEOTIDE SEQUENCE [LARGE SCALE GENOMIC DNA]</scope>
    <source>
        <strain evidence="3">IBRC-M 10403</strain>
    </source>
</reference>
<protein>
    <submittedName>
        <fullName evidence="2">Uncharacterized protein</fullName>
    </submittedName>
</protein>
<feature type="transmembrane region" description="Helical" evidence="1">
    <location>
        <begin position="46"/>
        <end position="65"/>
    </location>
</feature>
<dbReference type="OrthoDB" id="3695943at2"/>